<keyword evidence="1 6" id="KW-0489">Methyltransferase</keyword>
<accession>A0ABP3UMK7</accession>
<comment type="caution">
    <text evidence="6">The sequence shown here is derived from an EMBL/GenBank/DDBJ whole genome shotgun (WGS) entry which is preliminary data.</text>
</comment>
<dbReference type="RefSeq" id="WP_343760707.1">
    <property type="nucleotide sequence ID" value="NZ_BAAACG010000008.1"/>
</dbReference>
<dbReference type="CDD" id="cd02440">
    <property type="entry name" value="AdoMet_MTases"/>
    <property type="match status" value="1"/>
</dbReference>
<dbReference type="EMBL" id="BAAACG010000008">
    <property type="protein sequence ID" value="GAA0738857.1"/>
    <property type="molecule type" value="Genomic_DNA"/>
</dbReference>
<dbReference type="Pfam" id="PF08100">
    <property type="entry name" value="Dimerisation"/>
    <property type="match status" value="1"/>
</dbReference>
<dbReference type="InterPro" id="IPR029063">
    <property type="entry name" value="SAM-dependent_MTases_sf"/>
</dbReference>
<dbReference type="InterPro" id="IPR016461">
    <property type="entry name" value="COMT-like"/>
</dbReference>
<proteinExistence type="predicted"/>
<dbReference type="Proteomes" id="UP001501510">
    <property type="component" value="Unassembled WGS sequence"/>
</dbReference>
<dbReference type="PANTHER" id="PTHR43712">
    <property type="entry name" value="PUTATIVE (AFU_ORTHOLOGUE AFUA_4G14580)-RELATED"/>
    <property type="match status" value="1"/>
</dbReference>
<keyword evidence="2" id="KW-0808">Transferase</keyword>
<protein>
    <submittedName>
        <fullName evidence="6">Methyltransferase</fullName>
    </submittedName>
</protein>
<evidence type="ECO:0000256" key="1">
    <source>
        <dbReference type="ARBA" id="ARBA00022603"/>
    </source>
</evidence>
<dbReference type="InterPro" id="IPR001077">
    <property type="entry name" value="COMT_C"/>
</dbReference>
<dbReference type="Gene3D" id="1.10.10.10">
    <property type="entry name" value="Winged helix-like DNA-binding domain superfamily/Winged helix DNA-binding domain"/>
    <property type="match status" value="1"/>
</dbReference>
<dbReference type="PANTHER" id="PTHR43712:SF2">
    <property type="entry name" value="O-METHYLTRANSFERASE CICE"/>
    <property type="match status" value="1"/>
</dbReference>
<evidence type="ECO:0000313" key="6">
    <source>
        <dbReference type="EMBL" id="GAA0738857.1"/>
    </source>
</evidence>
<dbReference type="Gene3D" id="3.40.50.150">
    <property type="entry name" value="Vaccinia Virus protein VP39"/>
    <property type="match status" value="1"/>
</dbReference>
<reference evidence="7" key="1">
    <citation type="journal article" date="2019" name="Int. J. Syst. Evol. Microbiol.">
        <title>The Global Catalogue of Microorganisms (GCM) 10K type strain sequencing project: providing services to taxonomists for standard genome sequencing and annotation.</title>
        <authorList>
            <consortium name="The Broad Institute Genomics Platform"/>
            <consortium name="The Broad Institute Genome Sequencing Center for Infectious Disease"/>
            <person name="Wu L."/>
            <person name="Ma J."/>
        </authorList>
    </citation>
    <scope>NUCLEOTIDE SEQUENCE [LARGE SCALE GENOMIC DNA]</scope>
    <source>
        <strain evidence="7">JCM 1407</strain>
    </source>
</reference>
<dbReference type="InterPro" id="IPR036388">
    <property type="entry name" value="WH-like_DNA-bd_sf"/>
</dbReference>
<dbReference type="SUPFAM" id="SSF46785">
    <property type="entry name" value="Winged helix' DNA-binding domain"/>
    <property type="match status" value="1"/>
</dbReference>
<keyword evidence="3" id="KW-0949">S-adenosyl-L-methionine</keyword>
<dbReference type="GO" id="GO:0032259">
    <property type="term" value="P:methylation"/>
    <property type="evidence" value="ECO:0007669"/>
    <property type="project" value="UniProtKB-KW"/>
</dbReference>
<dbReference type="PROSITE" id="PS51683">
    <property type="entry name" value="SAM_OMT_II"/>
    <property type="match status" value="1"/>
</dbReference>
<name>A0ABP3UMK7_9CLOT</name>
<dbReference type="SUPFAM" id="SSF53335">
    <property type="entry name" value="S-adenosyl-L-methionine-dependent methyltransferases"/>
    <property type="match status" value="1"/>
</dbReference>
<evidence type="ECO:0000259" key="4">
    <source>
        <dbReference type="Pfam" id="PF00891"/>
    </source>
</evidence>
<dbReference type="Pfam" id="PF00891">
    <property type="entry name" value="Methyltransf_2"/>
    <property type="match status" value="1"/>
</dbReference>
<feature type="domain" description="O-methyltransferase C-terminal" evidence="4">
    <location>
        <begin position="165"/>
        <end position="277"/>
    </location>
</feature>
<gene>
    <name evidence="6" type="ORF">GCM10008906_16820</name>
</gene>
<keyword evidence="7" id="KW-1185">Reference proteome</keyword>
<evidence type="ECO:0000256" key="3">
    <source>
        <dbReference type="ARBA" id="ARBA00022691"/>
    </source>
</evidence>
<dbReference type="GO" id="GO:0008168">
    <property type="term" value="F:methyltransferase activity"/>
    <property type="evidence" value="ECO:0007669"/>
    <property type="project" value="UniProtKB-KW"/>
</dbReference>
<evidence type="ECO:0000313" key="7">
    <source>
        <dbReference type="Proteomes" id="UP001501510"/>
    </source>
</evidence>
<feature type="domain" description="O-methyltransferase dimerisation" evidence="5">
    <location>
        <begin position="20"/>
        <end position="90"/>
    </location>
</feature>
<organism evidence="6 7">
    <name type="scientific">Clostridium oceanicum</name>
    <dbReference type="NCBI Taxonomy" id="1543"/>
    <lineage>
        <taxon>Bacteria</taxon>
        <taxon>Bacillati</taxon>
        <taxon>Bacillota</taxon>
        <taxon>Clostridia</taxon>
        <taxon>Eubacteriales</taxon>
        <taxon>Clostridiaceae</taxon>
        <taxon>Clostridium</taxon>
    </lineage>
</organism>
<dbReference type="InterPro" id="IPR012967">
    <property type="entry name" value="COMT_dimerisation"/>
</dbReference>
<sequence length="341" mass="38355">MNQFPKVDKGLEKLSEMIYAPMYTKILFAGIELDIFSQLEELKTYKEISEKLELHSSNTRYLLDALTSIDLLEKSEGFYKNKEIASKYLVKSSNLFIGTYIRMLSSTSGFDDIDIVKLTKEGPISESDDKEAVEESYELYGDYTQMIKTGQKVGRANEIADLVSSLPEFNNFNKMLDLGGGPGLIAMAITKRHHGIQSVVFDTPEVSKIAEESIKEYGLEERVKVLSGDYLNDSIGEGYDFILASGTLNFAKHDLDSVIKKIYDALNPKGVFMCISEGLINEKTKPKEMVVGWLPSFLKGYDFSLEQGEVSDAILRNGFENVYKRTFNSVMGEMDVDIARK</sequence>
<evidence type="ECO:0000256" key="2">
    <source>
        <dbReference type="ARBA" id="ARBA00022679"/>
    </source>
</evidence>
<evidence type="ECO:0000259" key="5">
    <source>
        <dbReference type="Pfam" id="PF08100"/>
    </source>
</evidence>
<dbReference type="InterPro" id="IPR036390">
    <property type="entry name" value="WH_DNA-bd_sf"/>
</dbReference>